<organism evidence="2 3">
    <name type="scientific">Mikania micrantha</name>
    <name type="common">bitter vine</name>
    <dbReference type="NCBI Taxonomy" id="192012"/>
    <lineage>
        <taxon>Eukaryota</taxon>
        <taxon>Viridiplantae</taxon>
        <taxon>Streptophyta</taxon>
        <taxon>Embryophyta</taxon>
        <taxon>Tracheophyta</taxon>
        <taxon>Spermatophyta</taxon>
        <taxon>Magnoliopsida</taxon>
        <taxon>eudicotyledons</taxon>
        <taxon>Gunneridae</taxon>
        <taxon>Pentapetalae</taxon>
        <taxon>asterids</taxon>
        <taxon>campanulids</taxon>
        <taxon>Asterales</taxon>
        <taxon>Asteraceae</taxon>
        <taxon>Asteroideae</taxon>
        <taxon>Heliantheae alliance</taxon>
        <taxon>Eupatorieae</taxon>
        <taxon>Mikania</taxon>
    </lineage>
</organism>
<dbReference type="Proteomes" id="UP000326396">
    <property type="component" value="Linkage Group LG16"/>
</dbReference>
<name>A0A5N6NYA7_9ASTR</name>
<reference evidence="2 3" key="1">
    <citation type="submission" date="2019-05" db="EMBL/GenBank/DDBJ databases">
        <title>Mikania micrantha, genome provides insights into the molecular mechanism of rapid growth.</title>
        <authorList>
            <person name="Liu B."/>
        </authorList>
    </citation>
    <scope>NUCLEOTIDE SEQUENCE [LARGE SCALE GENOMIC DNA]</scope>
    <source>
        <strain evidence="2">NLD-2019</strain>
        <tissue evidence="2">Leaf</tissue>
    </source>
</reference>
<feature type="compositionally biased region" description="Acidic residues" evidence="1">
    <location>
        <begin position="92"/>
        <end position="104"/>
    </location>
</feature>
<dbReference type="EMBL" id="SZYD01000008">
    <property type="protein sequence ID" value="KAD5508727.1"/>
    <property type="molecule type" value="Genomic_DNA"/>
</dbReference>
<evidence type="ECO:0000256" key="1">
    <source>
        <dbReference type="SAM" id="MobiDB-lite"/>
    </source>
</evidence>
<accession>A0A5N6NYA7</accession>
<feature type="region of interest" description="Disordered" evidence="1">
    <location>
        <begin position="80"/>
        <end position="158"/>
    </location>
</feature>
<sequence length="158" mass="17773">MSLSNLFIDMPTFNPKDINLEDIHFSDDSNSKSTEDEFITTTVGIRLVAMKKRREETVSDPQVWEVDDVDFMPDFAIISLPLASQSDNSEEKQDDDEEDDDDIEYGTHNGPHSDSGDDEVGDVAEGASITARHAAHSEQRKKTRQDKMKQTPDVDIII</sequence>
<gene>
    <name evidence="2" type="ORF">E3N88_16430</name>
</gene>
<feature type="compositionally biased region" description="Basic and acidic residues" evidence="1">
    <location>
        <begin position="135"/>
        <end position="152"/>
    </location>
</feature>
<comment type="caution">
    <text evidence="2">The sequence shown here is derived from an EMBL/GenBank/DDBJ whole genome shotgun (WGS) entry which is preliminary data.</text>
</comment>
<dbReference type="AlphaFoldDB" id="A0A5N6NYA7"/>
<keyword evidence="3" id="KW-1185">Reference proteome</keyword>
<evidence type="ECO:0000313" key="3">
    <source>
        <dbReference type="Proteomes" id="UP000326396"/>
    </source>
</evidence>
<protein>
    <submittedName>
        <fullName evidence="2">Uncharacterized protein</fullName>
    </submittedName>
</protein>
<proteinExistence type="predicted"/>
<evidence type="ECO:0000313" key="2">
    <source>
        <dbReference type="EMBL" id="KAD5508727.1"/>
    </source>
</evidence>